<keyword evidence="1" id="KW-0677">Repeat</keyword>
<accession>A0ABP8VXH5</accession>
<keyword evidence="3" id="KW-0119">Carbohydrate metabolism</keyword>
<dbReference type="InterPro" id="IPR036116">
    <property type="entry name" value="FN3_sf"/>
</dbReference>
<sequence>MPLSEALRRHRVAIAAQLALLMAVVGIVVVAINADGYETHEAQLNDGGIWVTNSRDGFYGRINKPIGQLDGAVFSELDTQLDVVQQGAVVLGHNLSSSSLVPIDPATVEHPDGEVASLPGGAQVGLSGGSLAVLDPGSGRLWAERVDPQLGNPLVGNLDAQSPPLATAGPGSALSVTERGRLLVLTAEDDTLTTLRPTGTGFGAPASAGLPREVEPGATVTAVGERPVVLDAGTGALTVLPDGGEQADEQAGEPVEVEVAAGSVLQTAGPQAAGVLVATGDRLLEIDLASGEERVVADGVGGRPSAPVRLGACTYGAWSGGSGTVAVQCGDEPAQVSQLGTESSDLVFRVNRGEIVLNDRADGAVWNIDSDEPTRIDNWDAYKNKVTDEEDQEQDEQEDVGDRRPPEAKPDRLGARPGRTTVLHPLDNDTAPEGRLLSIRSVQDVSDPDAEVTISPDGQTVQVRLPQEAPTVTFEYYVDDGRQDVSAHATVTVVPRPEEVNAAPALRESFEPRVWTVPSGGTLDVPVLPDWRDNEDGDPVSLVEAAASGGVRSGAVARATSAGRVRFTAPAKPGTVKVAYEVTDGTETVTEDLTFQVQDKLDRRAFPATAEPDVVAGQAGEPITIRPLANDLPGSDPVTPTAVVELAGTVAPVGGAEVSTDLTEGTITFRSDVARTYFLDYGAKFGNAPFDEGRVRVDVRPAERPPREPVAMPDTVTLHGQTATLVDVLANDVDPTGGMLVVQGAEALREGQLDVAVVDGRWVRVSARQGSLQPNPQVVRYTISNGNRAGAQGEIVVTQRPLPEDNAPVTETDRVTVRAGGGASVPVLDNDFSPAGDELTLVADVAGQDAGRLAVQAPGEVRVETGEAYVTGRFVRYVAPTDLADAETFTVRYLASNSSGLTTPGRLEVTVVPQDRRNNPPAPPALEGRAVAGDTLRLRVPGVGVDPDGDPVTLTGLGSAPRLGRLVTIGANSLAYQAYPGSVGTDEFTYTVTDGRGGTGTGTARVAVVAPGTPQPPLAVPDTVTVETGRTARVEVLANDLVAAGDRVSLELLDAPPGVELASSTGPLLIPAPEVAEGEEGRTLDVVYRVTNGLDASQATVTLRTVTPYNNPPVVFDAFGQADDGASVTVDVLETAYDPDGPPEALRVTGVVTPPEVASSVSDGEITVARGAEPAVYPFTVVDADGGASTASLYVPAAAADAPVLRAGTVIPVESGGSVTEDLADHVVNPSGGPVRFTLKSRIWTSPDTQVRAEVQDDTTFEVSADEDYAGPAAVVVEVTTGTSVDDPDGVTAVLSIPVQVGAEVPILRCPTEPIEIAQDQRLDLEIASLCHVWTPTPEMLAELSFTADWSASVEGLAIVEPSGPTIGVAAEGSATPGIEATLEVSAEEGEAGELTFVVVESPPPSLAPIRIADLRAGQSRTIDLAPYLRPGISDPEPTLVEVSQVTDLDISAEPEGAAGLRITAGDRVDGRAEFSVTMSDVAGSTGEERQAEGRLVVEVLDVPDAPSAPVPGNAVRDEEVALSWQAPEANGSPVDRYRIRGTDGVSQECATTACEVGGLTNGQDYRFEVQAHNAVGWSEWSEQSAVATPDAKPGRVGPVELVREGDGLLVLRWTPPTTQTSAIKRYHVSYEGGEPKTTSRPTITVTGLDNNNTYAFTVAAENDFDIGEARTSARFQSVGPPGRPAAPTVTDQKTPGDSGAVTLTWPAVDPNGPTPVRYTVLRDGRPLPACTGITATRCDNSGMTYDGTQYRYAVRAVNKNGEGRTTDGPASTWSAVGQPEAWGSWSVAPTGENAQGTASFTVPDSRGGQSRVRVLVGDAAAKEFEGRGQRTETFGVPSNDGPYPVTLEVCNESGACERSTTQNVQTYGPFTDNHIISATSQGERAGPNLWRVRWTITVDTNGDPAELAVRSTIGGGASDRSESYRLDGVDVQTITTPWKDVPAENSEILRVELADSSPRRGPVSKAFRYNAPPRDNPSVTIRRGTACIDPPSGGRPACNTQGTGTNCVVNACGRIQFTTENFYLDEITCQVYDGRNGQQFASRRIRANTTAEPGAYYGYVGSTVWAVCNGERSNTYTWPN</sequence>
<name>A0ABP8VXH5_9ACTN</name>
<evidence type="ECO:0000256" key="5">
    <source>
        <dbReference type="SAM" id="Phobius"/>
    </source>
</evidence>
<dbReference type="Pfam" id="PF17963">
    <property type="entry name" value="Big_9"/>
    <property type="match status" value="4"/>
</dbReference>
<keyword evidence="8" id="KW-1185">Reference proteome</keyword>
<dbReference type="Proteomes" id="UP001500621">
    <property type="component" value="Unassembled WGS sequence"/>
</dbReference>
<dbReference type="Pfam" id="PF00041">
    <property type="entry name" value="fn3"/>
    <property type="match status" value="2"/>
</dbReference>
<dbReference type="Gene3D" id="2.60.40.2810">
    <property type="match status" value="1"/>
</dbReference>
<keyword evidence="5" id="KW-0812">Transmembrane</keyword>
<keyword evidence="5" id="KW-1133">Transmembrane helix</keyword>
<evidence type="ECO:0000259" key="6">
    <source>
        <dbReference type="PROSITE" id="PS50853"/>
    </source>
</evidence>
<dbReference type="InterPro" id="IPR013783">
    <property type="entry name" value="Ig-like_fold"/>
</dbReference>
<reference evidence="8" key="1">
    <citation type="journal article" date="2019" name="Int. J. Syst. Evol. Microbiol.">
        <title>The Global Catalogue of Microorganisms (GCM) 10K type strain sequencing project: providing services to taxonomists for standard genome sequencing and annotation.</title>
        <authorList>
            <consortium name="The Broad Institute Genomics Platform"/>
            <consortium name="The Broad Institute Genome Sequencing Center for Infectious Disease"/>
            <person name="Wu L."/>
            <person name="Ma J."/>
        </authorList>
    </citation>
    <scope>NUCLEOTIDE SEQUENCE [LARGE SCALE GENOMIC DNA]</scope>
    <source>
        <strain evidence="8">JCM 18127</strain>
    </source>
</reference>
<feature type="compositionally biased region" description="Acidic residues" evidence="4">
    <location>
        <begin position="388"/>
        <end position="399"/>
    </location>
</feature>
<feature type="domain" description="Fibronectin type-III" evidence="6">
    <location>
        <begin position="1506"/>
        <end position="1592"/>
    </location>
</feature>
<keyword evidence="3" id="KW-0624">Polysaccharide degradation</keyword>
<dbReference type="CDD" id="cd00063">
    <property type="entry name" value="FN3"/>
    <property type="match status" value="3"/>
</dbReference>
<feature type="compositionally biased region" description="Polar residues" evidence="4">
    <location>
        <begin position="1793"/>
        <end position="1803"/>
    </location>
</feature>
<feature type="region of interest" description="Disordered" evidence="4">
    <location>
        <begin position="1790"/>
        <end position="1809"/>
    </location>
</feature>
<evidence type="ECO:0000313" key="8">
    <source>
        <dbReference type="Proteomes" id="UP001500621"/>
    </source>
</evidence>
<dbReference type="SUPFAM" id="SSF49265">
    <property type="entry name" value="Fibronectin type III"/>
    <property type="match status" value="2"/>
</dbReference>
<proteinExistence type="predicted"/>
<dbReference type="PANTHER" id="PTHR13817">
    <property type="entry name" value="TITIN"/>
    <property type="match status" value="1"/>
</dbReference>
<dbReference type="SMART" id="SM00060">
    <property type="entry name" value="FN3"/>
    <property type="match status" value="3"/>
</dbReference>
<feature type="region of interest" description="Disordered" evidence="4">
    <location>
        <begin position="381"/>
        <end position="434"/>
    </location>
</feature>
<feature type="domain" description="Fibronectin type-III" evidence="6">
    <location>
        <begin position="1684"/>
        <end position="1782"/>
    </location>
</feature>
<dbReference type="PROSITE" id="PS50853">
    <property type="entry name" value="FN3"/>
    <property type="match status" value="3"/>
</dbReference>
<feature type="region of interest" description="Disordered" evidence="4">
    <location>
        <begin position="1675"/>
        <end position="1697"/>
    </location>
</feature>
<evidence type="ECO:0000256" key="2">
    <source>
        <dbReference type="ARBA" id="ARBA00023295"/>
    </source>
</evidence>
<evidence type="ECO:0000256" key="1">
    <source>
        <dbReference type="ARBA" id="ARBA00022737"/>
    </source>
</evidence>
<feature type="domain" description="Fibronectin type-III" evidence="6">
    <location>
        <begin position="1596"/>
        <end position="1682"/>
    </location>
</feature>
<feature type="compositionally biased region" description="Basic and acidic residues" evidence="4">
    <location>
        <begin position="400"/>
        <end position="414"/>
    </location>
</feature>
<protein>
    <submittedName>
        <fullName evidence="7">Ig-like domain-containing protein</fullName>
    </submittedName>
</protein>
<evidence type="ECO:0000256" key="3">
    <source>
        <dbReference type="ARBA" id="ARBA00023326"/>
    </source>
</evidence>
<dbReference type="Gene3D" id="2.60.40.10">
    <property type="entry name" value="Immunoglobulins"/>
    <property type="match status" value="3"/>
</dbReference>
<comment type="caution">
    <text evidence="7">The sequence shown here is derived from an EMBL/GenBank/DDBJ whole genome shotgun (WGS) entry which is preliminary data.</text>
</comment>
<feature type="transmembrane region" description="Helical" evidence="5">
    <location>
        <begin position="12"/>
        <end position="32"/>
    </location>
</feature>
<dbReference type="InterPro" id="IPR050964">
    <property type="entry name" value="Striated_Muscle_Regulatory"/>
</dbReference>
<keyword evidence="2" id="KW-0378">Hydrolase</keyword>
<evidence type="ECO:0000256" key="4">
    <source>
        <dbReference type="SAM" id="MobiDB-lite"/>
    </source>
</evidence>
<organism evidence="7 8">
    <name type="scientific">Nocardioides nanhaiensis</name>
    <dbReference type="NCBI Taxonomy" id="1476871"/>
    <lineage>
        <taxon>Bacteria</taxon>
        <taxon>Bacillati</taxon>
        <taxon>Actinomycetota</taxon>
        <taxon>Actinomycetes</taxon>
        <taxon>Propionibacteriales</taxon>
        <taxon>Nocardioidaceae</taxon>
        <taxon>Nocardioides</taxon>
    </lineage>
</organism>
<dbReference type="RefSeq" id="WP_345263157.1">
    <property type="nucleotide sequence ID" value="NZ_BAABIM010000001.1"/>
</dbReference>
<dbReference type="EMBL" id="BAABIM010000001">
    <property type="protein sequence ID" value="GAA4674434.1"/>
    <property type="molecule type" value="Genomic_DNA"/>
</dbReference>
<gene>
    <name evidence="7" type="ORF">GCM10023226_09510</name>
</gene>
<keyword evidence="5" id="KW-0472">Membrane</keyword>
<dbReference type="InterPro" id="IPR003961">
    <property type="entry name" value="FN3_dom"/>
</dbReference>
<evidence type="ECO:0000313" key="7">
    <source>
        <dbReference type="EMBL" id="GAA4674434.1"/>
    </source>
</evidence>
<dbReference type="PANTHER" id="PTHR13817:SF151">
    <property type="entry name" value="TITIN"/>
    <property type="match status" value="1"/>
</dbReference>
<keyword evidence="2" id="KW-0326">Glycosidase</keyword>